<feature type="transmembrane region" description="Helical" evidence="1">
    <location>
        <begin position="37"/>
        <end position="54"/>
    </location>
</feature>
<feature type="transmembrane region" description="Helical" evidence="1">
    <location>
        <begin position="66"/>
        <end position="84"/>
    </location>
</feature>
<evidence type="ECO:0000313" key="2">
    <source>
        <dbReference type="EMBL" id="CEQ04038.1"/>
    </source>
</evidence>
<keyword evidence="1" id="KW-0812">Transmembrane</keyword>
<gene>
    <name evidence="2" type="ORF">R28058_17711</name>
</gene>
<keyword evidence="1" id="KW-1133">Transmembrane helix</keyword>
<evidence type="ECO:0000256" key="1">
    <source>
        <dbReference type="SAM" id="Phobius"/>
    </source>
</evidence>
<organism evidence="2 3">
    <name type="scientific">Paraclostridium sordellii</name>
    <name type="common">Clostridium sordellii</name>
    <dbReference type="NCBI Taxonomy" id="1505"/>
    <lineage>
        <taxon>Bacteria</taxon>
        <taxon>Bacillati</taxon>
        <taxon>Bacillota</taxon>
        <taxon>Clostridia</taxon>
        <taxon>Peptostreptococcales</taxon>
        <taxon>Peptostreptococcaceae</taxon>
        <taxon>Paraclostridium</taxon>
    </lineage>
</organism>
<evidence type="ECO:0000313" key="3">
    <source>
        <dbReference type="Proteomes" id="UP000049127"/>
    </source>
</evidence>
<feature type="transmembrane region" description="Helical" evidence="1">
    <location>
        <begin position="186"/>
        <end position="202"/>
    </location>
</feature>
<reference evidence="3" key="1">
    <citation type="submission" date="2015-01" db="EMBL/GenBank/DDBJ databases">
        <authorList>
            <person name="Aslett M.A."/>
            <person name="De Silva N."/>
        </authorList>
    </citation>
    <scope>NUCLEOTIDE SEQUENCE [LARGE SCALE GENOMIC DNA]</scope>
    <source>
        <strain evidence="3">R28058</strain>
    </source>
</reference>
<dbReference type="OrthoDB" id="9781069at2"/>
<keyword evidence="1" id="KW-0472">Membrane</keyword>
<name>A0A0C7G8B9_PARSO</name>
<dbReference type="EMBL" id="CEKZ01000003">
    <property type="protein sequence ID" value="CEQ04038.1"/>
    <property type="molecule type" value="Genomic_DNA"/>
</dbReference>
<feature type="transmembrane region" description="Helical" evidence="1">
    <location>
        <begin position="214"/>
        <end position="233"/>
    </location>
</feature>
<dbReference type="Proteomes" id="UP000049127">
    <property type="component" value="Unassembled WGS sequence"/>
</dbReference>
<feature type="transmembrane region" description="Helical" evidence="1">
    <location>
        <begin position="155"/>
        <end position="174"/>
    </location>
</feature>
<feature type="transmembrane region" description="Helical" evidence="1">
    <location>
        <begin position="7"/>
        <end position="25"/>
    </location>
</feature>
<dbReference type="AlphaFoldDB" id="A0A0C7G8B9"/>
<dbReference type="RefSeq" id="WP_055342116.1">
    <property type="nucleotide sequence ID" value="NZ_CDNI01000003.1"/>
</dbReference>
<proteinExistence type="predicted"/>
<feature type="transmembrane region" description="Helical" evidence="1">
    <location>
        <begin position="121"/>
        <end position="149"/>
    </location>
</feature>
<protein>
    <submittedName>
        <fullName evidence="2">F pilin acetylation protein</fullName>
    </submittedName>
</protein>
<dbReference type="Pfam" id="PF05857">
    <property type="entry name" value="TraX"/>
    <property type="match status" value="1"/>
</dbReference>
<sequence length="235" mass="27286">MKLFSNFTLKIMAIIFMAMDHIYTYMNVALNNQVPIWFGYLGKLAAPIFFYLIVEGFYHTRSKNKYMQRLFSMAILMIIVDLLFKIHNNIFLSLGFAIAMLSMIEQAKLSQKGSKKRIINIILAISFGVLGLFTEASLYGVGIVLIFYFLREKKFAMTLAYIVFSLAGIIGFIGPNFIEAAFLWDYQWMMVFAIIPILMYNGKLGMSNKFIKWMFYWFYPIHLIVILLIANLINI</sequence>
<dbReference type="InterPro" id="IPR008875">
    <property type="entry name" value="TraX"/>
</dbReference>
<accession>A0A0C7G8B9</accession>